<sequence precursor="true">MRTAISVLPATCLLAAGAAAQQPVTLIVEGLDLPSLPGAVVTGIDSPAANGPGGYAVSVGVSGTTTGDVIWGSYDGTAPASVLATQGTYLGFDQGSFEFSVGVSAQGFVSYSSVLNPGSLDSVWTNDNLIVAKEGDAIPTLPGKVWRFASRPGFTDSAEPYFVGGIDDAGGADNGNGVFKGFVPVAVIKSGDVVPGLPLPLASGSSVDFDVRFSPDGTRYLLPVDLEGASAADDFALVLSGAGLTIGGTLVRELTLMPAALQVDPAEAWDNFDFMGLTDDGSYMFTGDTDGPIATDEIVVIDGQIALREGDVIAGQTLTGAIEGAAYSPIKDLSLTWDVVGSGGDLEAVLFNGRVVALEGDPADLDFDGIPEVGSSIVGFGGIAAHAQSGDRTIYLTADVDTLGTSSTTDDTEILLSIPVRDLEADGQAISVSTGGSVNFTLFTRRDVDVDFYYLLGSVSGTAPGIPIDGLVLPLNFDAYFSYTLANANSPLLPGSFGAPDALGVGDAALVIPAGTDPSLAGITVSHAYVTLGVSSVIAVTSISNAVDVTLLP</sequence>
<protein>
    <submittedName>
        <fullName evidence="2">Uncharacterized protein</fullName>
    </submittedName>
</protein>
<dbReference type="KEGG" id="pbap:Pla133_34080"/>
<reference evidence="2 3" key="1">
    <citation type="submission" date="2019-02" db="EMBL/GenBank/DDBJ databases">
        <title>Deep-cultivation of Planctomycetes and their phenomic and genomic characterization uncovers novel biology.</title>
        <authorList>
            <person name="Wiegand S."/>
            <person name="Jogler M."/>
            <person name="Boedeker C."/>
            <person name="Pinto D."/>
            <person name="Vollmers J."/>
            <person name="Rivas-Marin E."/>
            <person name="Kohn T."/>
            <person name="Peeters S.H."/>
            <person name="Heuer A."/>
            <person name="Rast P."/>
            <person name="Oberbeckmann S."/>
            <person name="Bunk B."/>
            <person name="Jeske O."/>
            <person name="Meyerdierks A."/>
            <person name="Storesund J.E."/>
            <person name="Kallscheuer N."/>
            <person name="Luecker S."/>
            <person name="Lage O.M."/>
            <person name="Pohl T."/>
            <person name="Merkel B.J."/>
            <person name="Hornburger P."/>
            <person name="Mueller R.-W."/>
            <person name="Bruemmer F."/>
            <person name="Labrenz M."/>
            <person name="Spormann A.M."/>
            <person name="Op den Camp H."/>
            <person name="Overmann J."/>
            <person name="Amann R."/>
            <person name="Jetten M.S.M."/>
            <person name="Mascher T."/>
            <person name="Medema M.H."/>
            <person name="Devos D.P."/>
            <person name="Kaster A.-K."/>
            <person name="Ovreas L."/>
            <person name="Rohde M."/>
            <person name="Galperin M.Y."/>
            <person name="Jogler C."/>
        </authorList>
    </citation>
    <scope>NUCLEOTIDE SEQUENCE [LARGE SCALE GENOMIC DNA]</scope>
    <source>
        <strain evidence="2 3">Pla133</strain>
    </source>
</reference>
<feature type="signal peptide" evidence="1">
    <location>
        <begin position="1"/>
        <end position="20"/>
    </location>
</feature>
<name>A0A518BMV0_9BACT</name>
<dbReference type="RefSeq" id="WP_145067213.1">
    <property type="nucleotide sequence ID" value="NZ_CP036287.1"/>
</dbReference>
<accession>A0A518BMV0</accession>
<proteinExistence type="predicted"/>
<gene>
    <name evidence="2" type="ORF">Pla133_34080</name>
</gene>
<evidence type="ECO:0000313" key="2">
    <source>
        <dbReference type="EMBL" id="QDU68312.1"/>
    </source>
</evidence>
<dbReference type="AlphaFoldDB" id="A0A518BMV0"/>
<evidence type="ECO:0000313" key="3">
    <source>
        <dbReference type="Proteomes" id="UP000316921"/>
    </source>
</evidence>
<dbReference type="EMBL" id="CP036287">
    <property type="protein sequence ID" value="QDU68312.1"/>
    <property type="molecule type" value="Genomic_DNA"/>
</dbReference>
<keyword evidence="1" id="KW-0732">Signal</keyword>
<keyword evidence="3" id="KW-1185">Reference proteome</keyword>
<evidence type="ECO:0000256" key="1">
    <source>
        <dbReference type="SAM" id="SignalP"/>
    </source>
</evidence>
<feature type="chain" id="PRO_5021754895" evidence="1">
    <location>
        <begin position="21"/>
        <end position="553"/>
    </location>
</feature>
<organism evidence="2 3">
    <name type="scientific">Engelhardtia mirabilis</name>
    <dbReference type="NCBI Taxonomy" id="2528011"/>
    <lineage>
        <taxon>Bacteria</taxon>
        <taxon>Pseudomonadati</taxon>
        <taxon>Planctomycetota</taxon>
        <taxon>Planctomycetia</taxon>
        <taxon>Planctomycetia incertae sedis</taxon>
        <taxon>Engelhardtia</taxon>
    </lineage>
</organism>
<dbReference type="Proteomes" id="UP000316921">
    <property type="component" value="Chromosome"/>
</dbReference>